<evidence type="ECO:0000256" key="7">
    <source>
        <dbReference type="ARBA" id="ARBA00023027"/>
    </source>
</evidence>
<keyword evidence="8 10" id="KW-0413">Isomerase</keyword>
<keyword evidence="7 10" id="KW-0520">NAD</keyword>
<protein>
    <recommendedName>
        <fullName evidence="6 10">UDP-glucose 4-epimerase</fullName>
        <ecNumber evidence="5 10">5.1.3.2</ecNumber>
    </recommendedName>
</protein>
<accession>A0A7R7DU33</accession>
<evidence type="ECO:0000256" key="5">
    <source>
        <dbReference type="ARBA" id="ARBA00013189"/>
    </source>
</evidence>
<evidence type="ECO:0000256" key="10">
    <source>
        <dbReference type="RuleBase" id="RU366046"/>
    </source>
</evidence>
<dbReference type="RefSeq" id="WP_203963867.1">
    <property type="nucleotide sequence ID" value="NZ_AP023355.1"/>
</dbReference>
<organism evidence="12 13">
    <name type="scientific">Actinocatenispora thailandica</name>
    <dbReference type="NCBI Taxonomy" id="227318"/>
    <lineage>
        <taxon>Bacteria</taxon>
        <taxon>Bacillati</taxon>
        <taxon>Actinomycetota</taxon>
        <taxon>Actinomycetes</taxon>
        <taxon>Micromonosporales</taxon>
        <taxon>Micromonosporaceae</taxon>
        <taxon>Actinocatenispora</taxon>
    </lineage>
</organism>
<dbReference type="GO" id="GO:0033499">
    <property type="term" value="P:galactose catabolic process via UDP-galactose, Leloir pathway"/>
    <property type="evidence" value="ECO:0007669"/>
    <property type="project" value="TreeGrafter"/>
</dbReference>
<name>A0A7R7DU33_9ACTN</name>
<evidence type="ECO:0000256" key="1">
    <source>
        <dbReference type="ARBA" id="ARBA00000083"/>
    </source>
</evidence>
<evidence type="ECO:0000256" key="8">
    <source>
        <dbReference type="ARBA" id="ARBA00023235"/>
    </source>
</evidence>
<dbReference type="Pfam" id="PF01370">
    <property type="entry name" value="Epimerase"/>
    <property type="match status" value="1"/>
</dbReference>
<sequence length="330" mass="35199">MKLLVTGGAGYIGSIVTRQLLAAGHQVEILDDLSKGFRDNVPDGVPFHQLSIHDVAQVLTPDAGFDGVLHFAAKIAVEESVSNPGLYWDTNVRGTLDLLDAVRAAGTPRLIFSSTGTVHGNVSGDDPSAKITEDAPVAPTNPYSSSKLMIDLMLAGECGGSNLGAVSLRYFNAAGASLSDAGHLGERHEPETHLIPIALQAAAGDRGEFFLFGDDYDTPDGTCIRDYIHVEDLATAHLLALDNTEPGQHKIFNLGNGNGYSNKQVIDVVREVTGAKLPVTLAPRRDGDAVVVVASSEKARRELGWVPTKPRLSDIIADAWTFYQYDKGRS</sequence>
<dbReference type="UniPathway" id="UPA00214"/>
<dbReference type="Proteomes" id="UP000611640">
    <property type="component" value="Chromosome"/>
</dbReference>
<comment type="catalytic activity">
    <reaction evidence="1 10">
        <text>UDP-alpha-D-glucose = UDP-alpha-D-galactose</text>
        <dbReference type="Rhea" id="RHEA:22168"/>
        <dbReference type="ChEBI" id="CHEBI:58885"/>
        <dbReference type="ChEBI" id="CHEBI:66914"/>
        <dbReference type="EC" id="5.1.3.2"/>
    </reaction>
</comment>
<dbReference type="Gene3D" id="3.90.25.10">
    <property type="entry name" value="UDP-galactose 4-epimerase, domain 1"/>
    <property type="match status" value="1"/>
</dbReference>
<dbReference type="AlphaFoldDB" id="A0A7R7DU33"/>
<evidence type="ECO:0000313" key="12">
    <source>
        <dbReference type="EMBL" id="BCJ37700.1"/>
    </source>
</evidence>
<dbReference type="InterPro" id="IPR036291">
    <property type="entry name" value="NAD(P)-bd_dom_sf"/>
</dbReference>
<dbReference type="InterPro" id="IPR001509">
    <property type="entry name" value="Epimerase_deHydtase"/>
</dbReference>
<comment type="subunit">
    <text evidence="10">Homodimer.</text>
</comment>
<feature type="domain" description="NAD-dependent epimerase/dehydratase" evidence="11">
    <location>
        <begin position="4"/>
        <end position="255"/>
    </location>
</feature>
<dbReference type="EC" id="5.1.3.2" evidence="5 10"/>
<reference evidence="12 13" key="1">
    <citation type="submission" date="2020-08" db="EMBL/GenBank/DDBJ databases">
        <title>Whole genome shotgun sequence of Actinocatenispora thailandica NBRC 105041.</title>
        <authorList>
            <person name="Komaki H."/>
            <person name="Tamura T."/>
        </authorList>
    </citation>
    <scope>NUCLEOTIDE SEQUENCE [LARGE SCALE GENOMIC DNA]</scope>
    <source>
        <strain evidence="12 13">NBRC 105041</strain>
    </source>
</reference>
<evidence type="ECO:0000256" key="9">
    <source>
        <dbReference type="ARBA" id="ARBA00023277"/>
    </source>
</evidence>
<evidence type="ECO:0000313" key="13">
    <source>
        <dbReference type="Proteomes" id="UP000611640"/>
    </source>
</evidence>
<comment type="pathway">
    <text evidence="3 10">Carbohydrate metabolism; galactose metabolism.</text>
</comment>
<evidence type="ECO:0000256" key="2">
    <source>
        <dbReference type="ARBA" id="ARBA00001911"/>
    </source>
</evidence>
<comment type="cofactor">
    <cofactor evidence="2 10">
        <name>NAD(+)</name>
        <dbReference type="ChEBI" id="CHEBI:57540"/>
    </cofactor>
</comment>
<gene>
    <name evidence="12" type="ORF">Athai_52030</name>
</gene>
<dbReference type="GO" id="GO:0003978">
    <property type="term" value="F:UDP-glucose 4-epimerase activity"/>
    <property type="evidence" value="ECO:0007669"/>
    <property type="project" value="UniProtKB-UniRule"/>
</dbReference>
<evidence type="ECO:0000256" key="3">
    <source>
        <dbReference type="ARBA" id="ARBA00004947"/>
    </source>
</evidence>
<dbReference type="CDD" id="cd05247">
    <property type="entry name" value="UDP_G4E_1_SDR_e"/>
    <property type="match status" value="1"/>
</dbReference>
<keyword evidence="9 10" id="KW-0119">Carbohydrate metabolism</keyword>
<dbReference type="InterPro" id="IPR005886">
    <property type="entry name" value="UDP_G4E"/>
</dbReference>
<evidence type="ECO:0000259" key="11">
    <source>
        <dbReference type="Pfam" id="PF01370"/>
    </source>
</evidence>
<dbReference type="Gene3D" id="3.40.50.720">
    <property type="entry name" value="NAD(P)-binding Rossmann-like Domain"/>
    <property type="match status" value="1"/>
</dbReference>
<dbReference type="PANTHER" id="PTHR43725:SF53">
    <property type="entry name" value="UDP-ARABINOSE 4-EPIMERASE 1"/>
    <property type="match status" value="1"/>
</dbReference>
<dbReference type="PANTHER" id="PTHR43725">
    <property type="entry name" value="UDP-GLUCOSE 4-EPIMERASE"/>
    <property type="match status" value="1"/>
</dbReference>
<evidence type="ECO:0000256" key="4">
    <source>
        <dbReference type="ARBA" id="ARBA00007637"/>
    </source>
</evidence>
<dbReference type="NCBIfam" id="TIGR01179">
    <property type="entry name" value="galE"/>
    <property type="match status" value="1"/>
</dbReference>
<dbReference type="SUPFAM" id="SSF51735">
    <property type="entry name" value="NAD(P)-binding Rossmann-fold domains"/>
    <property type="match status" value="1"/>
</dbReference>
<dbReference type="KEGG" id="atl:Athai_52030"/>
<comment type="similarity">
    <text evidence="4 10">Belongs to the NAD(P)-dependent epimerase/dehydratase family.</text>
</comment>
<proteinExistence type="inferred from homology"/>
<keyword evidence="13" id="KW-1185">Reference proteome</keyword>
<evidence type="ECO:0000256" key="6">
    <source>
        <dbReference type="ARBA" id="ARBA00018569"/>
    </source>
</evidence>
<dbReference type="EMBL" id="AP023355">
    <property type="protein sequence ID" value="BCJ37700.1"/>
    <property type="molecule type" value="Genomic_DNA"/>
</dbReference>